<evidence type="ECO:0000313" key="3">
    <source>
        <dbReference type="EMBL" id="TFY65712.1"/>
    </source>
</evidence>
<accession>A0A4Y9YU59</accession>
<name>A0A4Y9YU59_9AGAM</name>
<dbReference type="AlphaFoldDB" id="A0A4Y9YU59"/>
<proteinExistence type="predicted"/>
<comment type="caution">
    <text evidence="3">The sequence shown here is derived from an EMBL/GenBank/DDBJ whole genome shotgun (WGS) entry which is preliminary data.</text>
</comment>
<keyword evidence="4" id="KW-1185">Reference proteome</keyword>
<evidence type="ECO:0000256" key="2">
    <source>
        <dbReference type="SAM" id="Phobius"/>
    </source>
</evidence>
<feature type="transmembrane region" description="Helical" evidence="2">
    <location>
        <begin position="57"/>
        <end position="76"/>
    </location>
</feature>
<organism evidence="3 4">
    <name type="scientific">Dentipellis fragilis</name>
    <dbReference type="NCBI Taxonomy" id="205917"/>
    <lineage>
        <taxon>Eukaryota</taxon>
        <taxon>Fungi</taxon>
        <taxon>Dikarya</taxon>
        <taxon>Basidiomycota</taxon>
        <taxon>Agaricomycotina</taxon>
        <taxon>Agaricomycetes</taxon>
        <taxon>Russulales</taxon>
        <taxon>Hericiaceae</taxon>
        <taxon>Dentipellis</taxon>
    </lineage>
</organism>
<dbReference type="EMBL" id="SEOQ01000315">
    <property type="protein sequence ID" value="TFY65712.1"/>
    <property type="molecule type" value="Genomic_DNA"/>
</dbReference>
<feature type="compositionally biased region" description="Basic and acidic residues" evidence="1">
    <location>
        <begin position="143"/>
        <end position="153"/>
    </location>
</feature>
<sequence length="163" mass="18041">MTSFVELFARAANAETTKAAYKAAKKTNRIFVIHTSHQCYDAHQQRIPCPQSKSGQIIAIVVCAIAALVLGVWLFCRFSGRRTERGVADSEAPVEAVEREEVAQPLTARGGEYHEQGGSSGYPPYQYQYPLQLTDTLPPYDGKQQEDPAHEPKLSMPSYHGQS</sequence>
<evidence type="ECO:0000256" key="1">
    <source>
        <dbReference type="SAM" id="MobiDB-lite"/>
    </source>
</evidence>
<reference evidence="3 4" key="1">
    <citation type="submission" date="2019-02" db="EMBL/GenBank/DDBJ databases">
        <title>Genome sequencing of the rare red list fungi Dentipellis fragilis.</title>
        <authorList>
            <person name="Buettner E."/>
            <person name="Kellner H."/>
        </authorList>
    </citation>
    <scope>NUCLEOTIDE SEQUENCE [LARGE SCALE GENOMIC DNA]</scope>
    <source>
        <strain evidence="3 4">DSM 105465</strain>
    </source>
</reference>
<feature type="region of interest" description="Disordered" evidence="1">
    <location>
        <begin position="92"/>
        <end position="163"/>
    </location>
</feature>
<evidence type="ECO:0000313" key="4">
    <source>
        <dbReference type="Proteomes" id="UP000298327"/>
    </source>
</evidence>
<feature type="compositionally biased region" description="Low complexity" evidence="1">
    <location>
        <begin position="121"/>
        <end position="133"/>
    </location>
</feature>
<dbReference type="Proteomes" id="UP000298327">
    <property type="component" value="Unassembled WGS sequence"/>
</dbReference>
<keyword evidence="2" id="KW-0812">Transmembrane</keyword>
<protein>
    <submittedName>
        <fullName evidence="3">Uncharacterized protein</fullName>
    </submittedName>
</protein>
<keyword evidence="2" id="KW-1133">Transmembrane helix</keyword>
<gene>
    <name evidence="3" type="ORF">EVG20_g5377</name>
</gene>
<keyword evidence="2" id="KW-0472">Membrane</keyword>